<evidence type="ECO:0000313" key="2">
    <source>
        <dbReference type="Proteomes" id="UP000324800"/>
    </source>
</evidence>
<dbReference type="Proteomes" id="UP000324800">
    <property type="component" value="Unassembled WGS sequence"/>
</dbReference>
<proteinExistence type="predicted"/>
<gene>
    <name evidence="1" type="ORF">EZS28_011924</name>
</gene>
<name>A0A5J4WCC7_9EUKA</name>
<organism evidence="1 2">
    <name type="scientific">Streblomastix strix</name>
    <dbReference type="NCBI Taxonomy" id="222440"/>
    <lineage>
        <taxon>Eukaryota</taxon>
        <taxon>Metamonada</taxon>
        <taxon>Preaxostyla</taxon>
        <taxon>Oxymonadida</taxon>
        <taxon>Streblomastigidae</taxon>
        <taxon>Streblomastix</taxon>
    </lineage>
</organism>
<evidence type="ECO:0000313" key="1">
    <source>
        <dbReference type="EMBL" id="KAA6392551.1"/>
    </source>
</evidence>
<dbReference type="AlphaFoldDB" id="A0A5J4WCC7"/>
<reference evidence="1 2" key="1">
    <citation type="submission" date="2019-03" db="EMBL/GenBank/DDBJ databases">
        <title>Single cell metagenomics reveals metabolic interactions within the superorganism composed of flagellate Streblomastix strix and complex community of Bacteroidetes bacteria on its surface.</title>
        <authorList>
            <person name="Treitli S.C."/>
            <person name="Kolisko M."/>
            <person name="Husnik F."/>
            <person name="Keeling P."/>
            <person name="Hampl V."/>
        </authorList>
    </citation>
    <scope>NUCLEOTIDE SEQUENCE [LARGE SCALE GENOMIC DNA]</scope>
    <source>
        <strain evidence="1">ST1C</strain>
    </source>
</reference>
<sequence length="124" mass="14257">MAQCQIRRESKVSTCDSVHSVDSVHMDNSYHFSMIQIYSYNGFWQISKQFINLPRAGRTHRADGQINVYSHVRTLIQELSQDSPRAGGQFMSFLYNSNLWHDGVMAALFHRSSRICPVPKTVPH</sequence>
<comment type="caution">
    <text evidence="1">The sequence shown here is derived from an EMBL/GenBank/DDBJ whole genome shotgun (WGS) entry which is preliminary data.</text>
</comment>
<accession>A0A5J4WCC7</accession>
<protein>
    <submittedName>
        <fullName evidence="1">Uncharacterized protein</fullName>
    </submittedName>
</protein>
<dbReference type="EMBL" id="SNRW01002504">
    <property type="protein sequence ID" value="KAA6392551.1"/>
    <property type="molecule type" value="Genomic_DNA"/>
</dbReference>